<protein>
    <submittedName>
        <fullName evidence="1">Uncharacterized protein</fullName>
    </submittedName>
</protein>
<dbReference type="AlphaFoldDB" id="A0AAU8H384"/>
<dbReference type="EMBL" id="CP144374">
    <property type="protein sequence ID" value="XCH49142.1"/>
    <property type="molecule type" value="Genomic_DNA"/>
</dbReference>
<dbReference type="KEGG" id="tob:V4D31_03030"/>
<evidence type="ECO:0000313" key="1">
    <source>
        <dbReference type="EMBL" id="XCH49142.1"/>
    </source>
</evidence>
<name>A0AAU8H384_9BACT</name>
<gene>
    <name evidence="1" type="ORF">V4D31_03030</name>
</gene>
<reference evidence="1" key="1">
    <citation type="submission" date="2024-01" db="EMBL/GenBank/DDBJ databases">
        <title>The first autotrophic representatives of the genus Thermodesulfovibrio.</title>
        <authorList>
            <person name="Maltseva A.I."/>
            <person name="Elcheninov A.G."/>
            <person name="Kublanov I.V."/>
            <person name="Lebedinsky A.V."/>
            <person name="Frolov E.N."/>
        </authorList>
    </citation>
    <scope>NUCLEOTIDE SEQUENCE</scope>
    <source>
        <strain evidence="1">3462-1</strain>
    </source>
</reference>
<accession>A0AAU8H384</accession>
<sequence length="182" mass="21013">MGIEAGCDFHITPQQDFYQIELDNFSSDKFKQSFLMILERILSSDRFFDLEVKAKDKGKYSTKKESTERLQGLFQNHNLESFYQLNEFADFNFKKHIFCGHKDVNKFGGSSGLILISSFHAGKPYFRDKIYDKFNMNLCEICGYLAVLGLHSFGFVIQMGTGKNTKYVLVLPLPEKISKKKN</sequence>
<dbReference type="RefSeq" id="WP_353686775.1">
    <property type="nucleotide sequence ID" value="NZ_CP144374.1"/>
</dbReference>
<proteinExistence type="predicted"/>
<organism evidence="1">
    <name type="scientific">Thermodesulfovibrio obliviosus</name>
    <dbReference type="NCBI Taxonomy" id="3118332"/>
    <lineage>
        <taxon>Bacteria</taxon>
        <taxon>Pseudomonadati</taxon>
        <taxon>Nitrospirota</taxon>
        <taxon>Thermodesulfovibrionia</taxon>
        <taxon>Thermodesulfovibrionales</taxon>
        <taxon>Thermodesulfovibrionaceae</taxon>
        <taxon>Thermodesulfovibrio</taxon>
    </lineage>
</organism>